<reference evidence="2" key="1">
    <citation type="submission" date="2024-07" db="EMBL/GenBank/DDBJ databases">
        <authorList>
            <person name="Yu S.T."/>
        </authorList>
    </citation>
    <scope>NUCLEOTIDE SEQUENCE</scope>
    <source>
        <strain evidence="2">R11</strain>
    </source>
</reference>
<accession>A0AB39N5G6</accession>
<evidence type="ECO:0000256" key="1">
    <source>
        <dbReference type="SAM" id="MobiDB-lite"/>
    </source>
</evidence>
<evidence type="ECO:0000313" key="2">
    <source>
        <dbReference type="EMBL" id="XDQ12188.1"/>
    </source>
</evidence>
<sequence>METIDQGEREQMARALAFLQEHEGIIRAALGSHARRMREDSVAAKSEYERGQKDPEVKAAQDNSLMTNFGFKHASALFMDSAESAEDASRDLSDVMLGL</sequence>
<proteinExistence type="predicted"/>
<protein>
    <recommendedName>
        <fullName evidence="3">PE domain-containing protein</fullName>
    </recommendedName>
</protein>
<feature type="region of interest" description="Disordered" evidence="1">
    <location>
        <begin position="36"/>
        <end position="59"/>
    </location>
</feature>
<dbReference type="RefSeq" id="WP_369272374.1">
    <property type="nucleotide sequence ID" value="NZ_CP163432.1"/>
</dbReference>
<name>A0AB39N5G6_9ACTN</name>
<dbReference type="EMBL" id="CP163432">
    <property type="protein sequence ID" value="XDQ12188.1"/>
    <property type="molecule type" value="Genomic_DNA"/>
</dbReference>
<organism evidence="2">
    <name type="scientific">Streptomyces sp. R11</name>
    <dbReference type="NCBI Taxonomy" id="3238625"/>
    <lineage>
        <taxon>Bacteria</taxon>
        <taxon>Bacillati</taxon>
        <taxon>Actinomycetota</taxon>
        <taxon>Actinomycetes</taxon>
        <taxon>Kitasatosporales</taxon>
        <taxon>Streptomycetaceae</taxon>
        <taxon>Streptomyces</taxon>
    </lineage>
</organism>
<feature type="compositionally biased region" description="Basic and acidic residues" evidence="1">
    <location>
        <begin position="37"/>
        <end position="59"/>
    </location>
</feature>
<evidence type="ECO:0008006" key="3">
    <source>
        <dbReference type="Google" id="ProtNLM"/>
    </source>
</evidence>
<gene>
    <name evidence="2" type="ORF">AB5J55_22375</name>
</gene>
<dbReference type="AlphaFoldDB" id="A0AB39N5G6"/>